<reference evidence="1 2" key="1">
    <citation type="journal article" date="2011" name="J. Bacteriol.">
        <title>Complete genome sequence of Paenibacillus polymyxa SC2, a strain of plant growth-promoting Rhizobacterium with broad-spectrum antimicrobial activity.</title>
        <authorList>
            <person name="Ma M."/>
            <person name="Wang C."/>
            <person name="Ding Y."/>
            <person name="Li L."/>
            <person name="Shen D."/>
            <person name="Jiang X."/>
            <person name="Guan D."/>
            <person name="Cao F."/>
            <person name="Chen H."/>
            <person name="Feng R."/>
            <person name="Wang X."/>
            <person name="Ge Y."/>
            <person name="Yao L."/>
            <person name="Bing X."/>
            <person name="Yang X."/>
            <person name="Li J."/>
            <person name="Du B."/>
        </authorList>
    </citation>
    <scope>NUCLEOTIDE SEQUENCE [LARGE SCALE GENOMIC DNA]</scope>
    <source>
        <strain evidence="1 2">SC2</strain>
        <plasmid evidence="2">pSC2</plasmid>
    </source>
</reference>
<gene>
    <name evidence="1" type="ORF">PPSC2_26345</name>
</gene>
<dbReference type="OrthoDB" id="9951499at2"/>
<accession>E3EK56</accession>
<sequence length="65" mass="7487">MIKDRQLTEGEHYTDNKTERLIKSISVEDDLLTYIENPDGGHVLGRSSIQSFVEWGEHQGRLQSE</sequence>
<dbReference type="KEGG" id="ppm:PPSC2_26345"/>
<dbReference type="Proteomes" id="UP000006868">
    <property type="component" value="Plasmid pSC2"/>
</dbReference>
<dbReference type="EMBL" id="CP002214">
    <property type="protein sequence ID" value="ADO59765.1"/>
    <property type="molecule type" value="Genomic_DNA"/>
</dbReference>
<evidence type="ECO:0000313" key="1">
    <source>
        <dbReference type="EMBL" id="ADO59765.1"/>
    </source>
</evidence>
<keyword evidence="1" id="KW-0614">Plasmid</keyword>
<dbReference type="HOGENOM" id="CLU_2845731_0_0_9"/>
<protein>
    <submittedName>
        <fullName evidence="1">Uncharacterized protein</fullName>
    </submittedName>
</protein>
<dbReference type="AlphaFoldDB" id="E3EK56"/>
<dbReference type="PATRIC" id="fig|886882.15.peg.5552"/>
<organism evidence="1 2">
    <name type="scientific">Paenibacillus polymyxa (strain SC2)</name>
    <name type="common">Bacillus polymyxa</name>
    <dbReference type="NCBI Taxonomy" id="886882"/>
    <lineage>
        <taxon>Bacteria</taxon>
        <taxon>Bacillati</taxon>
        <taxon>Bacillota</taxon>
        <taxon>Bacilli</taxon>
        <taxon>Bacillales</taxon>
        <taxon>Paenibacillaceae</taxon>
        <taxon>Paenibacillus</taxon>
    </lineage>
</organism>
<geneLocation type="plasmid" evidence="1 2">
    <name>pSC2</name>
</geneLocation>
<evidence type="ECO:0000313" key="2">
    <source>
        <dbReference type="Proteomes" id="UP000006868"/>
    </source>
</evidence>
<name>E3EK56_PAEPS</name>
<dbReference type="RefSeq" id="WP_013386179.1">
    <property type="nucleotide sequence ID" value="NC_014628.2"/>
</dbReference>
<proteinExistence type="predicted"/>